<dbReference type="Gene3D" id="1.20.1420.20">
    <property type="entry name" value="M75 peptidase, HXXE motif"/>
    <property type="match status" value="1"/>
</dbReference>
<evidence type="ECO:0000313" key="7">
    <source>
        <dbReference type="EMBL" id="WNM25149.1"/>
    </source>
</evidence>
<evidence type="ECO:0000256" key="4">
    <source>
        <dbReference type="SAM" id="SignalP"/>
    </source>
</evidence>
<reference evidence="7 8" key="1">
    <citation type="submission" date="2023-09" db="EMBL/GenBank/DDBJ databases">
        <title>Demequina sp. a novel bacteria isolated from Capsicum annuum.</title>
        <authorList>
            <person name="Humaira Z."/>
            <person name="Lee J."/>
            <person name="Cho D."/>
        </authorList>
    </citation>
    <scope>NUCLEOTIDE SEQUENCE [LARGE SCALE GENOMIC DNA]</scope>
    <source>
        <strain evidence="7 8">OYTSA14</strain>
    </source>
</reference>
<dbReference type="PANTHER" id="PTHR39192">
    <property type="entry name" value="IRON UPTAKE SYSTEM COMPONENT EFEO"/>
    <property type="match status" value="1"/>
</dbReference>
<feature type="signal peptide" evidence="4">
    <location>
        <begin position="1"/>
        <end position="20"/>
    </location>
</feature>
<comment type="similarity">
    <text evidence="2">Belongs to the EfeM/EfeO family.</text>
</comment>
<keyword evidence="8" id="KW-1185">Reference proteome</keyword>
<dbReference type="NCBIfam" id="NF041757">
    <property type="entry name" value="EfeO"/>
    <property type="match status" value="1"/>
</dbReference>
<proteinExistence type="inferred from homology"/>
<dbReference type="EMBL" id="CP134879">
    <property type="protein sequence ID" value="WNM25149.1"/>
    <property type="molecule type" value="Genomic_DNA"/>
</dbReference>
<evidence type="ECO:0000256" key="2">
    <source>
        <dbReference type="ARBA" id="ARBA00005989"/>
    </source>
</evidence>
<evidence type="ECO:0000313" key="8">
    <source>
        <dbReference type="Proteomes" id="UP001304125"/>
    </source>
</evidence>
<dbReference type="GO" id="GO:0042597">
    <property type="term" value="C:periplasmic space"/>
    <property type="evidence" value="ECO:0007669"/>
    <property type="project" value="UniProtKB-SubCell"/>
</dbReference>
<dbReference type="Pfam" id="PF09375">
    <property type="entry name" value="Peptidase_M75"/>
    <property type="match status" value="1"/>
</dbReference>
<dbReference type="Pfam" id="PF13473">
    <property type="entry name" value="Cupredoxin_1"/>
    <property type="match status" value="1"/>
</dbReference>
<protein>
    <submittedName>
        <fullName evidence="7">Iron uptake system protein EfeO</fullName>
    </submittedName>
</protein>
<dbReference type="InterPro" id="IPR050894">
    <property type="entry name" value="EfeM/EfeO_iron_uptake"/>
</dbReference>
<dbReference type="AlphaFoldDB" id="A0AA96F7Q8"/>
<dbReference type="InterPro" id="IPR028096">
    <property type="entry name" value="EfeO_Cupredoxin"/>
</dbReference>
<dbReference type="InterPro" id="IPR038352">
    <property type="entry name" value="Imelysin_sf"/>
</dbReference>
<evidence type="ECO:0000256" key="1">
    <source>
        <dbReference type="ARBA" id="ARBA00004418"/>
    </source>
</evidence>
<dbReference type="Proteomes" id="UP001304125">
    <property type="component" value="Chromosome"/>
</dbReference>
<evidence type="ECO:0000259" key="5">
    <source>
        <dbReference type="Pfam" id="PF09375"/>
    </source>
</evidence>
<sequence length="386" mass="40716">MSPRFALPSLALTASVIALAGCVPNAATAEAGAIAVTATDAGCTLSAATAPAGTIVFTITNDGSSSTEFYLLGSDGSSIVSEVENISPGLTRDLTVQVSAGDYYTSCRESDSASATPEAFAVTETDSTVAADSERQALLDQAAVTYKAYVQQEVAALVDATDEFVAAYTSGDDDTARSLYAPARSHWEAIEPVAESFGDLDPSMDLREADLAEGEQWTGWHAMEKDLWAPAGYTPLTADERQALADRLVSDTAELSDRVNADDFTFEAFQIGNGAKELLDEVATGKITGEEEIWSGTDLWDFRANLDGAYEAFIVLKPAADLTGSDLSAQIEDRYTALDNELAKYGSLDDGFVTYSALTSDQVLELSRLVEALSESMSQLTAAAVA</sequence>
<organism evidence="7 8">
    <name type="scientific">Demequina capsici</name>
    <dbReference type="NCBI Taxonomy" id="3075620"/>
    <lineage>
        <taxon>Bacteria</taxon>
        <taxon>Bacillati</taxon>
        <taxon>Actinomycetota</taxon>
        <taxon>Actinomycetes</taxon>
        <taxon>Micrococcales</taxon>
        <taxon>Demequinaceae</taxon>
        <taxon>Demequina</taxon>
    </lineage>
</organism>
<feature type="domain" description="Imelysin-like" evidence="5">
    <location>
        <begin position="145"/>
        <end position="379"/>
    </location>
</feature>
<feature type="chain" id="PRO_5041688453" evidence="4">
    <location>
        <begin position="21"/>
        <end position="386"/>
    </location>
</feature>
<dbReference type="PROSITE" id="PS51257">
    <property type="entry name" value="PROKAR_LIPOPROTEIN"/>
    <property type="match status" value="1"/>
</dbReference>
<dbReference type="PANTHER" id="PTHR39192:SF1">
    <property type="entry name" value="IRON UPTAKE SYSTEM COMPONENT EFEO"/>
    <property type="match status" value="1"/>
</dbReference>
<feature type="domain" description="EfeO-type cupredoxin-like" evidence="6">
    <location>
        <begin position="14"/>
        <end position="108"/>
    </location>
</feature>
<dbReference type="InterPro" id="IPR034981">
    <property type="entry name" value="Imelysin-like_EfeO/Algp7"/>
</dbReference>
<comment type="subcellular location">
    <subcellularLocation>
        <location evidence="1">Periplasm</location>
    </subcellularLocation>
</comment>
<accession>A0AA96F7Q8</accession>
<dbReference type="CDD" id="cd14656">
    <property type="entry name" value="Imelysin-like_EfeO"/>
    <property type="match status" value="1"/>
</dbReference>
<evidence type="ECO:0000259" key="6">
    <source>
        <dbReference type="Pfam" id="PF13473"/>
    </source>
</evidence>
<name>A0AA96F7Q8_9MICO</name>
<dbReference type="InterPro" id="IPR053377">
    <property type="entry name" value="Iron_uptake_EfeM/EfeO"/>
</dbReference>
<dbReference type="RefSeq" id="WP_313499883.1">
    <property type="nucleotide sequence ID" value="NZ_CP134879.1"/>
</dbReference>
<dbReference type="InterPro" id="IPR018976">
    <property type="entry name" value="Imelysin-like"/>
</dbReference>
<evidence type="ECO:0000256" key="3">
    <source>
        <dbReference type="ARBA" id="ARBA00022729"/>
    </source>
</evidence>
<gene>
    <name evidence="7" type="primary">efeO</name>
    <name evidence="7" type="ORF">RN606_03105</name>
</gene>
<keyword evidence="3 4" id="KW-0732">Signal</keyword>